<evidence type="ECO:0000313" key="3">
    <source>
        <dbReference type="Proteomes" id="UP000232101"/>
    </source>
</evidence>
<feature type="transmembrane region" description="Helical" evidence="1">
    <location>
        <begin position="52"/>
        <end position="74"/>
    </location>
</feature>
<reference evidence="2 3" key="1">
    <citation type="submission" date="2017-11" db="EMBL/GenBank/DDBJ databases">
        <title>Bacterial isolate from king chilli rhizosphere.</title>
        <authorList>
            <person name="Takhelmayum P."/>
            <person name="Sarangthem I."/>
        </authorList>
    </citation>
    <scope>NUCLEOTIDE SEQUENCE [LARGE SCALE GENOMIC DNA]</scope>
    <source>
        <strain evidence="3">t26</strain>
    </source>
</reference>
<evidence type="ECO:0000313" key="2">
    <source>
        <dbReference type="EMBL" id="PJO44942.1"/>
    </source>
</evidence>
<proteinExistence type="predicted"/>
<dbReference type="EMBL" id="PHQY01000322">
    <property type="protein sequence ID" value="PJO44942.1"/>
    <property type="molecule type" value="Genomic_DNA"/>
</dbReference>
<protein>
    <recommendedName>
        <fullName evidence="4">PrgI family protein</fullName>
    </recommendedName>
</protein>
<keyword evidence="1" id="KW-0812">Transmembrane</keyword>
<name>A0A2M9QA92_9BACI</name>
<sequence length="100" mass="11922">MIKIPVDLTQEQKTVLAYFSIRQLILVGPIGVLTVFQLIIFNWPFISGWLEFVWKIFVLLSVNAITVSLAFIYLEKYDCYLSEFVVRRYKFWRSQKTYTN</sequence>
<organism evidence="2 3">
    <name type="scientific">Lysinibacillus xylanilyticus</name>
    <dbReference type="NCBI Taxonomy" id="582475"/>
    <lineage>
        <taxon>Bacteria</taxon>
        <taxon>Bacillati</taxon>
        <taxon>Bacillota</taxon>
        <taxon>Bacilli</taxon>
        <taxon>Bacillales</taxon>
        <taxon>Bacillaceae</taxon>
        <taxon>Lysinibacillus</taxon>
    </lineage>
</organism>
<dbReference type="RefSeq" id="WP_100542231.1">
    <property type="nucleotide sequence ID" value="NZ_PHQY01000322.1"/>
</dbReference>
<evidence type="ECO:0008006" key="4">
    <source>
        <dbReference type="Google" id="ProtNLM"/>
    </source>
</evidence>
<evidence type="ECO:0000256" key="1">
    <source>
        <dbReference type="SAM" id="Phobius"/>
    </source>
</evidence>
<dbReference type="Proteomes" id="UP000232101">
    <property type="component" value="Unassembled WGS sequence"/>
</dbReference>
<keyword evidence="1" id="KW-0472">Membrane</keyword>
<gene>
    <name evidence="2" type="ORF">CWD94_04455</name>
</gene>
<keyword evidence="1" id="KW-1133">Transmembrane helix</keyword>
<accession>A0A2M9QA92</accession>
<feature type="transmembrane region" description="Helical" evidence="1">
    <location>
        <begin position="24"/>
        <end position="46"/>
    </location>
</feature>
<comment type="caution">
    <text evidence="2">The sequence shown here is derived from an EMBL/GenBank/DDBJ whole genome shotgun (WGS) entry which is preliminary data.</text>
</comment>
<dbReference type="AlphaFoldDB" id="A0A2M9QA92"/>